<evidence type="ECO:0000313" key="2">
    <source>
        <dbReference type="Proteomes" id="UP000288805"/>
    </source>
</evidence>
<organism evidence="1 2">
    <name type="scientific">Vitis vinifera</name>
    <name type="common">Grape</name>
    <dbReference type="NCBI Taxonomy" id="29760"/>
    <lineage>
        <taxon>Eukaryota</taxon>
        <taxon>Viridiplantae</taxon>
        <taxon>Streptophyta</taxon>
        <taxon>Embryophyta</taxon>
        <taxon>Tracheophyta</taxon>
        <taxon>Spermatophyta</taxon>
        <taxon>Magnoliopsida</taxon>
        <taxon>eudicotyledons</taxon>
        <taxon>Gunneridae</taxon>
        <taxon>Pentapetalae</taxon>
        <taxon>rosids</taxon>
        <taxon>Vitales</taxon>
        <taxon>Vitaceae</taxon>
        <taxon>Viteae</taxon>
        <taxon>Vitis</taxon>
    </lineage>
</organism>
<accession>A0A438EQB6</accession>
<comment type="caution">
    <text evidence="1">The sequence shown here is derived from an EMBL/GenBank/DDBJ whole genome shotgun (WGS) entry which is preliminary data.</text>
</comment>
<dbReference type="InterPro" id="IPR036691">
    <property type="entry name" value="Endo/exonu/phosph_ase_sf"/>
</dbReference>
<evidence type="ECO:0000313" key="1">
    <source>
        <dbReference type="EMBL" id="RVW49946.1"/>
    </source>
</evidence>
<dbReference type="CDD" id="cd01650">
    <property type="entry name" value="RT_nLTR_like"/>
    <property type="match status" value="1"/>
</dbReference>
<reference evidence="1 2" key="1">
    <citation type="journal article" date="2018" name="PLoS Genet.">
        <title>Population sequencing reveals clonal diversity and ancestral inbreeding in the grapevine cultivar Chardonnay.</title>
        <authorList>
            <person name="Roach M.J."/>
            <person name="Johnson D.L."/>
            <person name="Bohlmann J."/>
            <person name="van Vuuren H.J."/>
            <person name="Jones S.J."/>
            <person name="Pretorius I.S."/>
            <person name="Schmidt S.A."/>
            <person name="Borneman A.R."/>
        </authorList>
    </citation>
    <scope>NUCLEOTIDE SEQUENCE [LARGE SCALE GENOMIC DNA]</scope>
    <source>
        <strain evidence="2">cv. Chardonnay</strain>
        <tissue evidence="1">Leaf</tissue>
    </source>
</reference>
<name>A0A438EQB6_VITVI</name>
<dbReference type="EMBL" id="QGNW01001216">
    <property type="protein sequence ID" value="RVW49946.1"/>
    <property type="molecule type" value="Genomic_DNA"/>
</dbReference>
<dbReference type="AlphaFoldDB" id="A0A438EQB6"/>
<gene>
    <name evidence="1" type="ORF">CK203_091819</name>
</gene>
<sequence>MMDLMNVKMLVDPPLGGGGYTGSGGHGGLLKAWLDHLFSGNWEDLVSEAKQLLLPRPVSDHCPIFLDRGGPYCWGVRLEKEELKEGIGSYFKALFEEPQVRRPDVDSELFMRIDATDNEGLEGPFLEAEMTKALSELGGDKAPGLDGSLNATFLILIPKKGGAGDISDFRPISLVGALYKILAKVLASRLKRMIDKVVSNNQNAFVGGRQILDAALVANKAIDSWKQRGLRQGDPLSPYLFVLIMKAFSKLIAKAEEGGFIRGVKLEGSMEDVDRVVVLFGCKVRRFPTSYLGLPLGAPHRSIGVWDVIEERFKRKLAAWKKQYLSTRGRLVLIKSTLSSLPIYFMWLFVIPKKVRTRLERIQRNFFWEDTKERRKFHLANGYGDSPLRGNAFGEKSFSENFGRWRGVRPLERCTRFWWDSWVGEIKFKDVYPTLLRLSSHKNATMAHLWGMGVGGGGCWEGVEVDVGRCLLEDPSKIRRKGKYSVKSYYISLRAKNNLLFPAKEDKTTLDIVVNNFWFGLGVPGFSEKSSPRMEIQGTREEEKSNLATGSNLSILVYLGRAQPKDFQRRRIVGPKAEGSLFQIPCGVVQIVAGLGDSPASEFSEVSLWC</sequence>
<dbReference type="SUPFAM" id="SSF56219">
    <property type="entry name" value="DNase I-like"/>
    <property type="match status" value="1"/>
</dbReference>
<dbReference type="PANTHER" id="PTHR33116">
    <property type="entry name" value="REVERSE TRANSCRIPTASE ZINC-BINDING DOMAIN-CONTAINING PROTEIN-RELATED-RELATED"/>
    <property type="match status" value="1"/>
</dbReference>
<proteinExistence type="predicted"/>
<protein>
    <submittedName>
        <fullName evidence="1">Uncharacterized protein</fullName>
    </submittedName>
</protein>
<dbReference type="Proteomes" id="UP000288805">
    <property type="component" value="Unassembled WGS sequence"/>
</dbReference>
<dbReference type="PANTHER" id="PTHR33116:SF85">
    <property type="entry name" value="REVERSE TRANSCRIPTASE ZINC-BINDING DOMAIN-CONTAINING PROTEIN"/>
    <property type="match status" value="1"/>
</dbReference>